<keyword evidence="1" id="KW-0472">Membrane</keyword>
<evidence type="ECO:0000256" key="1">
    <source>
        <dbReference type="SAM" id="Phobius"/>
    </source>
</evidence>
<feature type="transmembrane region" description="Helical" evidence="1">
    <location>
        <begin position="129"/>
        <end position="148"/>
    </location>
</feature>
<dbReference type="Gene3D" id="1.20.1530.20">
    <property type="match status" value="1"/>
</dbReference>
<dbReference type="PIRSF" id="PIRSF026166">
    <property type="entry name" value="UCP026166"/>
    <property type="match status" value="1"/>
</dbReference>
<feature type="transmembrane region" description="Helical" evidence="1">
    <location>
        <begin position="290"/>
        <end position="312"/>
    </location>
</feature>
<feature type="transmembrane region" description="Helical" evidence="1">
    <location>
        <begin position="37"/>
        <end position="55"/>
    </location>
</feature>
<gene>
    <name evidence="2" type="ORF">ABXZ32_12490</name>
</gene>
<dbReference type="RefSeq" id="WP_354619009.1">
    <property type="nucleotide sequence ID" value="NZ_JBEWYP010000007.1"/>
</dbReference>
<feature type="transmembrane region" description="Helical" evidence="1">
    <location>
        <begin position="98"/>
        <end position="122"/>
    </location>
</feature>
<dbReference type="Proteomes" id="UP001549773">
    <property type="component" value="Unassembled WGS sequence"/>
</dbReference>
<sequence length="328" mass="35846">MLLNKFKVNGFIIALLMAIPVAYLFPKGSAILHLNEVTDVGIGLIFFFYGLKLSMSTFKSGVRNYKLHLLIHLSTFVLFPLLVLPFKSLMAGETAQLLWVGMFFLAVLPSTVSSSVVMVSIAKGNIPAAIFNASLSGLLGVVLTPLWLGLVVDDAQGVSVLTVITKLLLQIVLPLTLGILLHHKIGHIAVKKSTLIGYFDKTVIVLIVYSSFCLSFNANLFSGMQLEVLLLLYAAILTLFLLVMLVVNLISKKLGFSTEDRVTALFCGSKKSLVHGSVMAKIMFGHSINASIYILPVMIYHMSQLLIIAFIAERYGKRQVIVKAQASK</sequence>
<dbReference type="PANTHER" id="PTHR18640">
    <property type="entry name" value="SOLUTE CARRIER FAMILY 10 MEMBER 7"/>
    <property type="match status" value="1"/>
</dbReference>
<dbReference type="Pfam" id="PF13593">
    <property type="entry name" value="SBF_like"/>
    <property type="match status" value="1"/>
</dbReference>
<feature type="transmembrane region" description="Helical" evidence="1">
    <location>
        <begin position="228"/>
        <end position="250"/>
    </location>
</feature>
<name>A0ABV2TY62_9FLAO</name>
<keyword evidence="3" id="KW-1185">Reference proteome</keyword>
<proteinExistence type="predicted"/>
<comment type="caution">
    <text evidence="2">The sequence shown here is derived from an EMBL/GenBank/DDBJ whole genome shotgun (WGS) entry which is preliminary data.</text>
</comment>
<keyword evidence="1" id="KW-1133">Transmembrane helix</keyword>
<dbReference type="EMBL" id="JBEWYP010000007">
    <property type="protein sequence ID" value="MET7030218.1"/>
    <property type="molecule type" value="Genomic_DNA"/>
</dbReference>
<dbReference type="PANTHER" id="PTHR18640:SF5">
    <property type="entry name" value="SODIUM_BILE ACID COTRANSPORTER 7"/>
    <property type="match status" value="1"/>
</dbReference>
<dbReference type="InterPro" id="IPR038770">
    <property type="entry name" value="Na+/solute_symporter_sf"/>
</dbReference>
<feature type="transmembrane region" description="Helical" evidence="1">
    <location>
        <begin position="202"/>
        <end position="222"/>
    </location>
</feature>
<dbReference type="InterPro" id="IPR016833">
    <property type="entry name" value="Put_Na-Bile_cotransptr"/>
</dbReference>
<reference evidence="2 3" key="1">
    <citation type="submission" date="2024-07" db="EMBL/GenBank/DDBJ databases">
        <title>The genome sequence of type strain Sediminicola luteus GDMCC 1.2596T.</title>
        <authorList>
            <person name="Liu Y."/>
        </authorList>
    </citation>
    <scope>NUCLEOTIDE SEQUENCE [LARGE SCALE GENOMIC DNA]</scope>
    <source>
        <strain evidence="2 3">GDMCC 1.2596</strain>
    </source>
</reference>
<keyword evidence="1" id="KW-0812">Transmembrane</keyword>
<organism evidence="2 3">
    <name type="scientific">Sediminicola luteus</name>
    <dbReference type="NCBI Taxonomy" id="319238"/>
    <lineage>
        <taxon>Bacteria</taxon>
        <taxon>Pseudomonadati</taxon>
        <taxon>Bacteroidota</taxon>
        <taxon>Flavobacteriia</taxon>
        <taxon>Flavobacteriales</taxon>
        <taxon>Flavobacteriaceae</taxon>
        <taxon>Sediminicola</taxon>
    </lineage>
</organism>
<feature type="transmembrane region" description="Helical" evidence="1">
    <location>
        <begin position="160"/>
        <end position="181"/>
    </location>
</feature>
<protein>
    <submittedName>
        <fullName evidence="2">Bile acid:sodium symporter family protein</fullName>
    </submittedName>
</protein>
<feature type="transmembrane region" description="Helical" evidence="1">
    <location>
        <begin position="7"/>
        <end position="25"/>
    </location>
</feature>
<feature type="transmembrane region" description="Helical" evidence="1">
    <location>
        <begin position="67"/>
        <end position="86"/>
    </location>
</feature>
<accession>A0ABV2TY62</accession>
<evidence type="ECO:0000313" key="3">
    <source>
        <dbReference type="Proteomes" id="UP001549773"/>
    </source>
</evidence>
<evidence type="ECO:0000313" key="2">
    <source>
        <dbReference type="EMBL" id="MET7030218.1"/>
    </source>
</evidence>